<dbReference type="InterPro" id="IPR026960">
    <property type="entry name" value="RVT-Znf"/>
</dbReference>
<dbReference type="GO" id="GO:0004523">
    <property type="term" value="F:RNA-DNA hybrid ribonuclease activity"/>
    <property type="evidence" value="ECO:0007669"/>
    <property type="project" value="InterPro"/>
</dbReference>
<evidence type="ECO:0000313" key="2">
    <source>
        <dbReference type="EMBL" id="KAK1278350.1"/>
    </source>
</evidence>
<dbReference type="GO" id="GO:0003676">
    <property type="term" value="F:nucleic acid binding"/>
    <property type="evidence" value="ECO:0007669"/>
    <property type="project" value="InterPro"/>
</dbReference>
<dbReference type="PROSITE" id="PS50879">
    <property type="entry name" value="RNASE_H_1"/>
    <property type="match status" value="1"/>
</dbReference>
<organism evidence="2 3">
    <name type="scientific">Acorus gramineus</name>
    <name type="common">Dwarf sweet flag</name>
    <dbReference type="NCBI Taxonomy" id="55184"/>
    <lineage>
        <taxon>Eukaryota</taxon>
        <taxon>Viridiplantae</taxon>
        <taxon>Streptophyta</taxon>
        <taxon>Embryophyta</taxon>
        <taxon>Tracheophyta</taxon>
        <taxon>Spermatophyta</taxon>
        <taxon>Magnoliopsida</taxon>
        <taxon>Liliopsida</taxon>
        <taxon>Acoraceae</taxon>
        <taxon>Acorus</taxon>
    </lineage>
</organism>
<comment type="caution">
    <text evidence="2">The sequence shown here is derived from an EMBL/GenBank/DDBJ whole genome shotgun (WGS) entry which is preliminary data.</text>
</comment>
<dbReference type="EMBL" id="JAUJYN010000002">
    <property type="protein sequence ID" value="KAK1278350.1"/>
    <property type="molecule type" value="Genomic_DNA"/>
</dbReference>
<feature type="domain" description="RNase H type-1" evidence="1">
    <location>
        <begin position="215"/>
        <end position="281"/>
    </location>
</feature>
<protein>
    <recommendedName>
        <fullName evidence="1">RNase H type-1 domain-containing protein</fullName>
    </recommendedName>
</protein>
<dbReference type="AlphaFoldDB" id="A0AAV9BP10"/>
<proteinExistence type="predicted"/>
<reference evidence="2" key="1">
    <citation type="journal article" date="2023" name="Nat. Commun.">
        <title>Diploid and tetraploid genomes of Acorus and the evolution of monocots.</title>
        <authorList>
            <person name="Ma L."/>
            <person name="Liu K.W."/>
            <person name="Li Z."/>
            <person name="Hsiao Y.Y."/>
            <person name="Qi Y."/>
            <person name="Fu T."/>
            <person name="Tang G.D."/>
            <person name="Zhang D."/>
            <person name="Sun W.H."/>
            <person name="Liu D.K."/>
            <person name="Li Y."/>
            <person name="Chen G.Z."/>
            <person name="Liu X.D."/>
            <person name="Liao X.Y."/>
            <person name="Jiang Y.T."/>
            <person name="Yu X."/>
            <person name="Hao Y."/>
            <person name="Huang J."/>
            <person name="Zhao X.W."/>
            <person name="Ke S."/>
            <person name="Chen Y.Y."/>
            <person name="Wu W.L."/>
            <person name="Hsu J.L."/>
            <person name="Lin Y.F."/>
            <person name="Huang M.D."/>
            <person name="Li C.Y."/>
            <person name="Huang L."/>
            <person name="Wang Z.W."/>
            <person name="Zhao X."/>
            <person name="Zhong W.Y."/>
            <person name="Peng D.H."/>
            <person name="Ahmad S."/>
            <person name="Lan S."/>
            <person name="Zhang J.S."/>
            <person name="Tsai W.C."/>
            <person name="Van de Peer Y."/>
            <person name="Liu Z.J."/>
        </authorList>
    </citation>
    <scope>NUCLEOTIDE SEQUENCE</scope>
    <source>
        <strain evidence="2">SCP</strain>
    </source>
</reference>
<dbReference type="InterPro" id="IPR052929">
    <property type="entry name" value="RNase_H-like_EbsB-rel"/>
</dbReference>
<dbReference type="Pfam" id="PF13456">
    <property type="entry name" value="RVT_3"/>
    <property type="match status" value="1"/>
</dbReference>
<dbReference type="Pfam" id="PF13966">
    <property type="entry name" value="zf-RVT"/>
    <property type="match status" value="1"/>
</dbReference>
<keyword evidence="3" id="KW-1185">Reference proteome</keyword>
<sequence length="281" mass="31927">MILTPSRTGALKRRDAINFFNRNPSTPPAWTKWIWRSIQVQRHSFLTWKFFLNKAPTLSRLLRKGLVQDQTCSLCTVGEETSDHLTLQCPYSRYIFHSLLKDMLIKGPVPKRLSDLPTWLDTKVTHPVKKTIATSMLTTFFWFIWMERNNRIFRGKSLHKRELMGRIKAKITIRLQFSVLKAAISPELIKVAENYGTSISDIPAISKPVQWIPSDSNWLKVNSDGSLSEDRGGYGAIMRDEKGNFIIGAAGQSNPKSINLLEFQGILLGLELGLQIGASRI</sequence>
<dbReference type="Proteomes" id="UP001179952">
    <property type="component" value="Unassembled WGS sequence"/>
</dbReference>
<dbReference type="InterPro" id="IPR002156">
    <property type="entry name" value="RNaseH_domain"/>
</dbReference>
<reference evidence="2" key="2">
    <citation type="submission" date="2023-06" db="EMBL/GenBank/DDBJ databases">
        <authorList>
            <person name="Ma L."/>
            <person name="Liu K.-W."/>
            <person name="Li Z."/>
            <person name="Hsiao Y.-Y."/>
            <person name="Qi Y."/>
            <person name="Fu T."/>
            <person name="Tang G."/>
            <person name="Zhang D."/>
            <person name="Sun W.-H."/>
            <person name="Liu D.-K."/>
            <person name="Li Y."/>
            <person name="Chen G.-Z."/>
            <person name="Liu X.-D."/>
            <person name="Liao X.-Y."/>
            <person name="Jiang Y.-T."/>
            <person name="Yu X."/>
            <person name="Hao Y."/>
            <person name="Huang J."/>
            <person name="Zhao X.-W."/>
            <person name="Ke S."/>
            <person name="Chen Y.-Y."/>
            <person name="Wu W.-L."/>
            <person name="Hsu J.-L."/>
            <person name="Lin Y.-F."/>
            <person name="Huang M.-D."/>
            <person name="Li C.-Y."/>
            <person name="Huang L."/>
            <person name="Wang Z.-W."/>
            <person name="Zhao X."/>
            <person name="Zhong W.-Y."/>
            <person name="Peng D.-H."/>
            <person name="Ahmad S."/>
            <person name="Lan S."/>
            <person name="Zhang J.-S."/>
            <person name="Tsai W.-C."/>
            <person name="Van De Peer Y."/>
            <person name="Liu Z.-J."/>
        </authorList>
    </citation>
    <scope>NUCLEOTIDE SEQUENCE</scope>
    <source>
        <strain evidence="2">SCP</strain>
        <tissue evidence="2">Leaves</tissue>
    </source>
</reference>
<evidence type="ECO:0000313" key="3">
    <source>
        <dbReference type="Proteomes" id="UP001179952"/>
    </source>
</evidence>
<gene>
    <name evidence="2" type="ORF">QJS04_geneDACA014817</name>
</gene>
<evidence type="ECO:0000259" key="1">
    <source>
        <dbReference type="PROSITE" id="PS50879"/>
    </source>
</evidence>
<dbReference type="PANTHER" id="PTHR47074:SF11">
    <property type="entry name" value="REVERSE TRANSCRIPTASE-LIKE PROTEIN"/>
    <property type="match status" value="1"/>
</dbReference>
<accession>A0AAV9BP10</accession>
<name>A0AAV9BP10_ACOGR</name>
<dbReference type="PANTHER" id="PTHR47074">
    <property type="entry name" value="BNAC02G40300D PROTEIN"/>
    <property type="match status" value="1"/>
</dbReference>